<dbReference type="Proteomes" id="UP000270296">
    <property type="component" value="Unassembled WGS sequence"/>
</dbReference>
<evidence type="ECO:0000313" key="1">
    <source>
        <dbReference type="EMBL" id="VDP09713.1"/>
    </source>
</evidence>
<keyword evidence="2" id="KW-1185">Reference proteome</keyword>
<reference evidence="3" key="1">
    <citation type="submission" date="2016-06" db="UniProtKB">
        <authorList>
            <consortium name="WormBaseParasite"/>
        </authorList>
    </citation>
    <scope>IDENTIFICATION</scope>
</reference>
<dbReference type="OrthoDB" id="5918291at2759"/>
<proteinExistence type="predicted"/>
<reference evidence="1 2" key="2">
    <citation type="submission" date="2018-11" db="EMBL/GenBank/DDBJ databases">
        <authorList>
            <consortium name="Pathogen Informatics"/>
        </authorList>
    </citation>
    <scope>NUCLEOTIDE SEQUENCE [LARGE SCALE GENOMIC DNA]</scope>
</reference>
<sequence length="914" mass="102484">MSEKKQPKRYKTRFIQVNFRALVARTGKDAGTEASPEEIEAAGKGQSAGLIERPANDYAALKLTGEIFESLNEMLHCIAANDVKVVELLANVSKVFLNPNAKFILTTGVIAPLPQEPEDLEKLQHLERTLDAAMKAPEIVDNPSKKRLLEEVQSAMKSCTTLRLYTLGYVYHVVGHNVSIDEKDSTTLLQQLLERGMVHPDEVTEIVDQLRALGKARLTVRDITHTLQYRMLVTQDGRIASMRLMMAGGVYQKPVTEAKPEAIDYLILGLMNEVYNCLCERHDLAKSKDLPLMELLRDLNRIFLGVEKKLSTLDRSDIDRLLGAIELLMQIPEIANDPDKVRILRKVMAILKQHKALPQDELSNVNHSLGGKVTFTNEHLPSVLKGLKDQRVIHPEEVPLLTNQIREKRLEEISIMELVQTIGPELVLANDGRVATKRALVTAQPPAAVEVRKPAADYATVKLLGELYQALNEIPDIIKTYEDRQLVSVLQQLSSVFLKPETRTSLESDKSRVIGHLLKALTKGQSLFLSELADVFNALGATVTVSGKNLQRFLQKLYERGVIHQHQVTTLINQLTGKAEVTMQDICHCILPLLMVSSEERVTMAAAPAAVPKVKVAFAKVPQVSVDYRQTKMTGELYSALQEIPEAVQRQHHPLVQIMDSVNLVFMTTGLRLPLVLGQVTDLFQGPEDRQNIQKLEKALKAAGDSPEISKDAEQMGIIGRMSEAIQKEKTLLLNLLEEAFLVLGREIRITQKFIPLMLEKLFYRGLIHRDDVAVLLAMLKIPPSGMRVGDNSMPLPTPEQPVVDYGTLKLMGELCETMYRFRPALRENDKQWVELFRGVNQLLLQSRYRDALEFDVVEHLTVRAAKGIQDLCSLLKAVQQNPAPLERLSTLPRIPSHVIPCFGCRYQLSTNEH</sequence>
<accession>A0A183IRQ7</accession>
<dbReference type="EMBL" id="UZAM01009638">
    <property type="protein sequence ID" value="VDP09713.1"/>
    <property type="molecule type" value="Genomic_DNA"/>
</dbReference>
<dbReference type="AlphaFoldDB" id="A0A183IRQ7"/>
<protein>
    <submittedName>
        <fullName evidence="3">Kinesin-associated protein</fullName>
    </submittedName>
</protein>
<gene>
    <name evidence="1" type="ORF">SBAD_LOCUS6304</name>
</gene>
<dbReference type="WBParaSite" id="SBAD_0000654801-mRNA-1">
    <property type="protein sequence ID" value="SBAD_0000654801-mRNA-1"/>
    <property type="gene ID" value="SBAD_0000654801"/>
</dbReference>
<name>A0A183IRQ7_9BILA</name>
<organism evidence="3">
    <name type="scientific">Soboliphyme baturini</name>
    <dbReference type="NCBI Taxonomy" id="241478"/>
    <lineage>
        <taxon>Eukaryota</taxon>
        <taxon>Metazoa</taxon>
        <taxon>Ecdysozoa</taxon>
        <taxon>Nematoda</taxon>
        <taxon>Enoplea</taxon>
        <taxon>Dorylaimia</taxon>
        <taxon>Dioctophymatida</taxon>
        <taxon>Dioctophymatoidea</taxon>
        <taxon>Soboliphymatidae</taxon>
        <taxon>Soboliphyme</taxon>
    </lineage>
</organism>
<evidence type="ECO:0000313" key="3">
    <source>
        <dbReference type="WBParaSite" id="SBAD_0000654801-mRNA-1"/>
    </source>
</evidence>
<evidence type="ECO:0000313" key="2">
    <source>
        <dbReference type="Proteomes" id="UP000270296"/>
    </source>
</evidence>